<evidence type="ECO:0000259" key="7">
    <source>
        <dbReference type="Pfam" id="PF25885"/>
    </source>
</evidence>
<feature type="coiled-coil region" evidence="5">
    <location>
        <begin position="122"/>
        <end position="218"/>
    </location>
</feature>
<dbReference type="SUPFAM" id="SSF111369">
    <property type="entry name" value="HlyD-like secretion proteins"/>
    <property type="match status" value="2"/>
</dbReference>
<evidence type="ECO:0000313" key="10">
    <source>
        <dbReference type="Proteomes" id="UP000199308"/>
    </source>
</evidence>
<evidence type="ECO:0000256" key="3">
    <source>
        <dbReference type="ARBA" id="ARBA00022989"/>
    </source>
</evidence>
<reference evidence="9 10" key="1">
    <citation type="submission" date="2016-10" db="EMBL/GenBank/DDBJ databases">
        <authorList>
            <person name="de Groot N.N."/>
        </authorList>
    </citation>
    <scope>NUCLEOTIDE SEQUENCE [LARGE SCALE GENOMIC DNA]</scope>
    <source>
        <strain evidence="9 10">DSM 19706</strain>
    </source>
</reference>
<organism evidence="9 10">
    <name type="scientific">Thalassotalea agarivorans</name>
    <name type="common">Thalassomonas agarivorans</name>
    <dbReference type="NCBI Taxonomy" id="349064"/>
    <lineage>
        <taxon>Bacteria</taxon>
        <taxon>Pseudomonadati</taxon>
        <taxon>Pseudomonadota</taxon>
        <taxon>Gammaproteobacteria</taxon>
        <taxon>Alteromonadales</taxon>
        <taxon>Colwelliaceae</taxon>
        <taxon>Thalassotalea</taxon>
    </lineage>
</organism>
<evidence type="ECO:0000259" key="8">
    <source>
        <dbReference type="Pfam" id="PF25954"/>
    </source>
</evidence>
<gene>
    <name evidence="9" type="ORF">SAMN05660429_00163</name>
</gene>
<keyword evidence="4 6" id="KW-0472">Membrane</keyword>
<dbReference type="InterPro" id="IPR050739">
    <property type="entry name" value="MFP"/>
</dbReference>
<evidence type="ECO:0000313" key="9">
    <source>
        <dbReference type="EMBL" id="SES66430.1"/>
    </source>
</evidence>
<dbReference type="OrthoDB" id="8958519at2"/>
<dbReference type="PANTHER" id="PTHR30386:SF26">
    <property type="entry name" value="TRANSPORT PROTEIN COMB"/>
    <property type="match status" value="1"/>
</dbReference>
<keyword evidence="10" id="KW-1185">Reference proteome</keyword>
<evidence type="ECO:0000256" key="5">
    <source>
        <dbReference type="SAM" id="Coils"/>
    </source>
</evidence>
<dbReference type="InterPro" id="IPR058792">
    <property type="entry name" value="Beta-barrel_RND_2"/>
</dbReference>
<dbReference type="Gene3D" id="2.40.50.100">
    <property type="match status" value="1"/>
</dbReference>
<dbReference type="PANTHER" id="PTHR30386">
    <property type="entry name" value="MEMBRANE FUSION SUBUNIT OF EMRAB-TOLC MULTIDRUG EFFLUX PUMP"/>
    <property type="match status" value="1"/>
</dbReference>
<dbReference type="Gene3D" id="2.40.30.170">
    <property type="match status" value="1"/>
</dbReference>
<dbReference type="AlphaFoldDB" id="A0A1H9YD89"/>
<accession>A0A1H9YD89</accession>
<keyword evidence="3 6" id="KW-1133">Transmembrane helix</keyword>
<dbReference type="EMBL" id="FOHK01000001">
    <property type="protein sequence ID" value="SES66430.1"/>
    <property type="molecule type" value="Genomic_DNA"/>
</dbReference>
<comment type="subcellular location">
    <subcellularLocation>
        <location evidence="1">Membrane</location>
        <topology evidence="1">Single-pass membrane protein</topology>
    </subcellularLocation>
</comment>
<proteinExistence type="predicted"/>
<evidence type="ECO:0000256" key="6">
    <source>
        <dbReference type="SAM" id="Phobius"/>
    </source>
</evidence>
<dbReference type="STRING" id="349064.SAMN05660429_00163"/>
<name>A0A1H9YD89_THASX</name>
<dbReference type="InterPro" id="IPR058633">
    <property type="entry name" value="EmrA/FarA_HH"/>
</dbReference>
<dbReference type="Pfam" id="PF25954">
    <property type="entry name" value="Beta-barrel_RND_2"/>
    <property type="match status" value="1"/>
</dbReference>
<evidence type="ECO:0000256" key="1">
    <source>
        <dbReference type="ARBA" id="ARBA00004167"/>
    </source>
</evidence>
<protein>
    <submittedName>
        <fullName evidence="9">Multidrug resistance efflux pump</fullName>
    </submittedName>
</protein>
<feature type="domain" description="CusB-like beta-barrel" evidence="8">
    <location>
        <begin position="251"/>
        <end position="290"/>
    </location>
</feature>
<feature type="transmembrane region" description="Helical" evidence="6">
    <location>
        <begin position="27"/>
        <end position="44"/>
    </location>
</feature>
<sequence length="371" mass="40521">MSESNAAEQEVAENATQENKKDFTHKFTKMVLIIAGLYFVWYLVSDRITPITDNARVRAFVIPIVPEVSGTITKIHVGGDKVVNLGDPLFEIDNRDYVLAQQQARASLELAGQEVGANTASVAAAEASVAKAEADLSLKQANANRILPLEAQGVVSFSDADRARSQLAQAEQNVANAKAAYEQAKQTLGQTGQENAKVQSAMAQLRLAELNLERTKINAPGRGAISYAKVYEGYYAKAGSQVMTYISSDYVWIEASYRENNLANIDKGDSVDIVLDALPGKVISGTIQSVGYGVDFDKSKPGSLPVPEKSTSWMRDPQRFTVIIKFDDPRAIGQLREGGQADVITYTGNNFVFNALGKVYIRLISWFSYIY</sequence>
<dbReference type="GO" id="GO:0016020">
    <property type="term" value="C:membrane"/>
    <property type="evidence" value="ECO:0007669"/>
    <property type="project" value="UniProtKB-SubCell"/>
</dbReference>
<dbReference type="Proteomes" id="UP000199308">
    <property type="component" value="Unassembled WGS sequence"/>
</dbReference>
<dbReference type="RefSeq" id="WP_093326843.1">
    <property type="nucleotide sequence ID" value="NZ_AP027363.1"/>
</dbReference>
<dbReference type="Pfam" id="PF25885">
    <property type="entry name" value="HH_EMRA"/>
    <property type="match status" value="1"/>
</dbReference>
<keyword evidence="5" id="KW-0175">Coiled coil</keyword>
<evidence type="ECO:0000256" key="2">
    <source>
        <dbReference type="ARBA" id="ARBA00022692"/>
    </source>
</evidence>
<evidence type="ECO:0000256" key="4">
    <source>
        <dbReference type="ARBA" id="ARBA00023136"/>
    </source>
</evidence>
<feature type="domain" description="Multidrug export protein EmrA/FarA alpha-helical hairpin" evidence="7">
    <location>
        <begin position="96"/>
        <end position="215"/>
    </location>
</feature>
<keyword evidence="2 6" id="KW-0812">Transmembrane</keyword>
<dbReference type="Gene3D" id="1.10.287.470">
    <property type="entry name" value="Helix hairpin bin"/>
    <property type="match status" value="2"/>
</dbReference>